<proteinExistence type="predicted"/>
<evidence type="ECO:0000313" key="2">
    <source>
        <dbReference type="Proteomes" id="UP000236732"/>
    </source>
</evidence>
<evidence type="ECO:0000313" key="1">
    <source>
        <dbReference type="EMBL" id="SEG21314.1"/>
    </source>
</evidence>
<accession>A0A1H5YBG4</accession>
<dbReference type="AlphaFoldDB" id="A0A1H5YBG4"/>
<organism evidence="1 2">
    <name type="scientific">Nonomuraea solani</name>
    <dbReference type="NCBI Taxonomy" id="1144553"/>
    <lineage>
        <taxon>Bacteria</taxon>
        <taxon>Bacillati</taxon>
        <taxon>Actinomycetota</taxon>
        <taxon>Actinomycetes</taxon>
        <taxon>Streptosporangiales</taxon>
        <taxon>Streptosporangiaceae</taxon>
        <taxon>Nonomuraea</taxon>
    </lineage>
</organism>
<gene>
    <name evidence="1" type="ORF">SAMN05444920_102217</name>
</gene>
<dbReference type="EMBL" id="FNVT01000002">
    <property type="protein sequence ID" value="SEG21314.1"/>
    <property type="molecule type" value="Genomic_DNA"/>
</dbReference>
<keyword evidence="2" id="KW-1185">Reference proteome</keyword>
<reference evidence="1 2" key="1">
    <citation type="submission" date="2016-10" db="EMBL/GenBank/DDBJ databases">
        <authorList>
            <person name="de Groot N.N."/>
        </authorList>
    </citation>
    <scope>NUCLEOTIDE SEQUENCE [LARGE SCALE GENOMIC DNA]</scope>
    <source>
        <strain evidence="1 2">CGMCC 4.7037</strain>
    </source>
</reference>
<protein>
    <submittedName>
        <fullName evidence="1">Uncharacterized protein</fullName>
    </submittedName>
</protein>
<dbReference type="Proteomes" id="UP000236732">
    <property type="component" value="Unassembled WGS sequence"/>
</dbReference>
<name>A0A1H5YBG4_9ACTN</name>
<sequence>MQSVILNNGVQMPILGFGVFATKLWVQDNPAEEHTRRAFETSAWTTSTCT</sequence>
<dbReference type="RefSeq" id="WP_200823807.1">
    <property type="nucleotide sequence ID" value="NZ_FNVT01000002.1"/>
</dbReference>